<gene>
    <name evidence="4" type="ORF">ACFSSA_02805</name>
</gene>
<protein>
    <submittedName>
        <fullName evidence="4">TonB-dependent receptor plug domain-containing protein</fullName>
    </submittedName>
</protein>
<comment type="caution">
    <text evidence="4">The sequence shown here is derived from an EMBL/GenBank/DDBJ whole genome shotgun (WGS) entry which is preliminary data.</text>
</comment>
<evidence type="ECO:0000259" key="3">
    <source>
        <dbReference type="Pfam" id="PF07715"/>
    </source>
</evidence>
<organism evidence="4 5">
    <name type="scientific">Luteolibacter algae</name>
    <dbReference type="NCBI Taxonomy" id="454151"/>
    <lineage>
        <taxon>Bacteria</taxon>
        <taxon>Pseudomonadati</taxon>
        <taxon>Verrucomicrobiota</taxon>
        <taxon>Verrucomicrobiia</taxon>
        <taxon>Verrucomicrobiales</taxon>
        <taxon>Verrucomicrobiaceae</taxon>
        <taxon>Luteolibacter</taxon>
    </lineage>
</organism>
<name>A0ABW5D3F8_9BACT</name>
<proteinExistence type="inferred from homology"/>
<dbReference type="Proteomes" id="UP001597375">
    <property type="component" value="Unassembled WGS sequence"/>
</dbReference>
<keyword evidence="2" id="KW-0732">Signal</keyword>
<dbReference type="InterPro" id="IPR012910">
    <property type="entry name" value="Plug_dom"/>
</dbReference>
<keyword evidence="1" id="KW-0812">Transmembrane</keyword>
<keyword evidence="1" id="KW-0813">Transport</keyword>
<sequence length="117" mass="12525">MKQTQQWNLGRSARLALVMGAAPALVLQANAQEPGTEREEEIEGLDPLVVRGEEERQLDAAGLVTAEDLVEINATDLDEVFQKTPAVDVNGGRAQAQQIFVNGLESNLSNVTIDGAV</sequence>
<feature type="signal peptide" evidence="2">
    <location>
        <begin position="1"/>
        <end position="31"/>
    </location>
</feature>
<feature type="domain" description="TonB-dependent receptor plug" evidence="3">
    <location>
        <begin position="63"/>
        <end position="116"/>
    </location>
</feature>
<keyword evidence="1" id="KW-0472">Membrane</keyword>
<comment type="subcellular location">
    <subcellularLocation>
        <location evidence="1">Cell outer membrane</location>
        <topology evidence="1">Multi-pass membrane protein</topology>
    </subcellularLocation>
</comment>
<dbReference type="RefSeq" id="WP_386818250.1">
    <property type="nucleotide sequence ID" value="NZ_JBHUIT010000002.1"/>
</dbReference>
<feature type="chain" id="PRO_5046637012" evidence="2">
    <location>
        <begin position="32"/>
        <end position="117"/>
    </location>
</feature>
<keyword evidence="1" id="KW-0998">Cell outer membrane</keyword>
<dbReference type="Pfam" id="PF07715">
    <property type="entry name" value="Plug"/>
    <property type="match status" value="1"/>
</dbReference>
<dbReference type="EMBL" id="JBHUIT010000002">
    <property type="protein sequence ID" value="MFD2255593.1"/>
    <property type="molecule type" value="Genomic_DNA"/>
</dbReference>
<keyword evidence="1" id="KW-1134">Transmembrane beta strand</keyword>
<evidence type="ECO:0000256" key="1">
    <source>
        <dbReference type="PROSITE-ProRule" id="PRU01360"/>
    </source>
</evidence>
<dbReference type="InterPro" id="IPR037066">
    <property type="entry name" value="Plug_dom_sf"/>
</dbReference>
<evidence type="ECO:0000313" key="4">
    <source>
        <dbReference type="EMBL" id="MFD2255593.1"/>
    </source>
</evidence>
<evidence type="ECO:0000256" key="2">
    <source>
        <dbReference type="SAM" id="SignalP"/>
    </source>
</evidence>
<dbReference type="SUPFAM" id="SSF56935">
    <property type="entry name" value="Porins"/>
    <property type="match status" value="1"/>
</dbReference>
<accession>A0ABW5D3F8</accession>
<dbReference type="PROSITE" id="PS52016">
    <property type="entry name" value="TONB_DEPENDENT_REC_3"/>
    <property type="match status" value="1"/>
</dbReference>
<dbReference type="Gene3D" id="2.170.130.10">
    <property type="entry name" value="TonB-dependent receptor, plug domain"/>
    <property type="match status" value="1"/>
</dbReference>
<reference evidence="5" key="1">
    <citation type="journal article" date="2019" name="Int. J. Syst. Evol. Microbiol.">
        <title>The Global Catalogue of Microorganisms (GCM) 10K type strain sequencing project: providing services to taxonomists for standard genome sequencing and annotation.</title>
        <authorList>
            <consortium name="The Broad Institute Genomics Platform"/>
            <consortium name="The Broad Institute Genome Sequencing Center for Infectious Disease"/>
            <person name="Wu L."/>
            <person name="Ma J."/>
        </authorList>
    </citation>
    <scope>NUCLEOTIDE SEQUENCE [LARGE SCALE GENOMIC DNA]</scope>
    <source>
        <strain evidence="5">CGMCC 4.7106</strain>
    </source>
</reference>
<dbReference type="InterPro" id="IPR039426">
    <property type="entry name" value="TonB-dep_rcpt-like"/>
</dbReference>
<keyword evidence="4" id="KW-0675">Receptor</keyword>
<comment type="similarity">
    <text evidence="1">Belongs to the TonB-dependent receptor family.</text>
</comment>
<keyword evidence="5" id="KW-1185">Reference proteome</keyword>
<evidence type="ECO:0000313" key="5">
    <source>
        <dbReference type="Proteomes" id="UP001597375"/>
    </source>
</evidence>